<dbReference type="FunFam" id="1.10.418.10:FF:000061">
    <property type="entry name" value="Spermatogenesis associated 4"/>
    <property type="match status" value="1"/>
</dbReference>
<dbReference type="InterPro" id="IPR036872">
    <property type="entry name" value="CH_dom_sf"/>
</dbReference>
<sequence>MSGLPREVLKWLQSLDLSYSVKNVRRDFSNGFLIAEIFSRFYPQDIQMHAFNNGIGVSKKIDNWNLLEKFFKKKGITVSKEAMEDVIHCKQDAAARLVESIYTFLTNRTVRTPKKLEEPEEIPAYARVTASYKVKEGIKDSEVSTTMSDQATTSKKAEALIREHEDQIAQDRVSDPQRYHPKSPRQYVHKPQAVSKPLASGEATPAVFFRDVQVKPVNRSAADIRASQDGLSTPARSAKSSEFNTEVDGDAVIKSLSQIVRRMQAVDPSSVLVNFDPTRDSYESYWEAVGQLSPESAALVLQEFVKRSLALE</sequence>
<dbReference type="SUPFAM" id="SSF47576">
    <property type="entry name" value="Calponin-homology domain, CH-domain"/>
    <property type="match status" value="1"/>
</dbReference>
<dbReference type="GO" id="GO:0005634">
    <property type="term" value="C:nucleus"/>
    <property type="evidence" value="ECO:0007669"/>
    <property type="project" value="UniProtKB-SubCell"/>
</dbReference>
<evidence type="ECO:0000256" key="4">
    <source>
        <dbReference type="ARBA" id="ARBA00071322"/>
    </source>
</evidence>
<dbReference type="PROSITE" id="PS50021">
    <property type="entry name" value="CH"/>
    <property type="match status" value="1"/>
</dbReference>
<protein>
    <recommendedName>
        <fullName evidence="4">Spermatogenesis-associated protein 4</fullName>
    </recommendedName>
</protein>
<accession>A0A7S3D4J5</accession>
<dbReference type="PANTHER" id="PTHR12509:SF8">
    <property type="entry name" value="SPERMATOGENESIS-ASSOCIATED PROTEIN 4"/>
    <property type="match status" value="1"/>
</dbReference>
<evidence type="ECO:0000313" key="7">
    <source>
        <dbReference type="EMBL" id="CAE0246398.1"/>
    </source>
</evidence>
<dbReference type="Pfam" id="PF06294">
    <property type="entry name" value="CH_2"/>
    <property type="match status" value="1"/>
</dbReference>
<feature type="region of interest" description="Disordered" evidence="5">
    <location>
        <begin position="167"/>
        <end position="192"/>
    </location>
</feature>
<keyword evidence="2" id="KW-0539">Nucleus</keyword>
<dbReference type="InterPro" id="IPR052111">
    <property type="entry name" value="Spermatogenesis_Ciliary_MAP"/>
</dbReference>
<dbReference type="GO" id="GO:0008017">
    <property type="term" value="F:microtubule binding"/>
    <property type="evidence" value="ECO:0007669"/>
    <property type="project" value="TreeGrafter"/>
</dbReference>
<dbReference type="GO" id="GO:0051493">
    <property type="term" value="P:regulation of cytoskeleton organization"/>
    <property type="evidence" value="ECO:0007669"/>
    <property type="project" value="TreeGrafter"/>
</dbReference>
<feature type="compositionally biased region" description="Basic and acidic residues" evidence="5">
    <location>
        <begin position="167"/>
        <end position="178"/>
    </location>
</feature>
<evidence type="ECO:0000256" key="5">
    <source>
        <dbReference type="SAM" id="MobiDB-lite"/>
    </source>
</evidence>
<dbReference type="GO" id="GO:0005930">
    <property type="term" value="C:axoneme"/>
    <property type="evidence" value="ECO:0007669"/>
    <property type="project" value="TreeGrafter"/>
</dbReference>
<organism evidence="7">
    <name type="scientific">Palpitomonas bilix</name>
    <dbReference type="NCBI Taxonomy" id="652834"/>
    <lineage>
        <taxon>Eukaryota</taxon>
        <taxon>Eukaryota incertae sedis</taxon>
    </lineage>
</organism>
<dbReference type="AlphaFoldDB" id="A0A7S3D4J5"/>
<reference evidence="7" key="1">
    <citation type="submission" date="2021-01" db="EMBL/GenBank/DDBJ databases">
        <authorList>
            <person name="Corre E."/>
            <person name="Pelletier E."/>
            <person name="Niang G."/>
            <person name="Scheremetjew M."/>
            <person name="Finn R."/>
            <person name="Kale V."/>
            <person name="Holt S."/>
            <person name="Cochrane G."/>
            <person name="Meng A."/>
            <person name="Brown T."/>
            <person name="Cohen L."/>
        </authorList>
    </citation>
    <scope>NUCLEOTIDE SEQUENCE</scope>
    <source>
        <strain evidence="7">NIES-2562</strain>
    </source>
</reference>
<evidence type="ECO:0000256" key="3">
    <source>
        <dbReference type="ARBA" id="ARBA00058372"/>
    </source>
</evidence>
<proteinExistence type="predicted"/>
<dbReference type="InterPro" id="IPR010441">
    <property type="entry name" value="CH_2"/>
</dbReference>
<name>A0A7S3D4J5_9EUKA</name>
<dbReference type="EMBL" id="HBIB01013028">
    <property type="protein sequence ID" value="CAE0246398.1"/>
    <property type="molecule type" value="Transcribed_RNA"/>
</dbReference>
<comment type="subcellular location">
    <subcellularLocation>
        <location evidence="1">Nucleus</location>
    </subcellularLocation>
</comment>
<dbReference type="InterPro" id="IPR001715">
    <property type="entry name" value="CH_dom"/>
</dbReference>
<dbReference type="Gene3D" id="1.10.418.10">
    <property type="entry name" value="Calponin-like domain"/>
    <property type="match status" value="1"/>
</dbReference>
<evidence type="ECO:0000256" key="2">
    <source>
        <dbReference type="ARBA" id="ARBA00023242"/>
    </source>
</evidence>
<dbReference type="PANTHER" id="PTHR12509">
    <property type="entry name" value="SPERMATOGENESIS-ASSOCIATED 4-RELATED"/>
    <property type="match status" value="1"/>
</dbReference>
<feature type="domain" description="Calponin-homology (CH)" evidence="6">
    <location>
        <begin position="2"/>
        <end position="106"/>
    </location>
</feature>
<evidence type="ECO:0000256" key="1">
    <source>
        <dbReference type="ARBA" id="ARBA00004123"/>
    </source>
</evidence>
<gene>
    <name evidence="7" type="ORF">PBIL07802_LOCUS8581</name>
</gene>
<comment type="function">
    <text evidence="3">May play a role in apoptosis regulation.</text>
</comment>
<evidence type="ECO:0000259" key="6">
    <source>
        <dbReference type="PROSITE" id="PS50021"/>
    </source>
</evidence>